<evidence type="ECO:0000313" key="3">
    <source>
        <dbReference type="EMBL" id="CAA6830270.1"/>
    </source>
</evidence>
<dbReference type="PANTHER" id="PTHR42912">
    <property type="entry name" value="METHYLTRANSFERASE"/>
    <property type="match status" value="1"/>
</dbReference>
<keyword evidence="3" id="KW-0808">Transferase</keyword>
<dbReference type="PANTHER" id="PTHR42912:SF93">
    <property type="entry name" value="N6-ADENOSINE-METHYLTRANSFERASE TMT1A"/>
    <property type="match status" value="1"/>
</dbReference>
<accession>A0A6S6UM06</accession>
<dbReference type="EC" id="2.1.1.163" evidence="3"/>
<dbReference type="InterPro" id="IPR050508">
    <property type="entry name" value="Methyltransf_Superfamily"/>
</dbReference>
<reference evidence="3" key="1">
    <citation type="submission" date="2020-01" db="EMBL/GenBank/DDBJ databases">
        <authorList>
            <person name="Meier V. D."/>
            <person name="Meier V D."/>
        </authorList>
    </citation>
    <scope>NUCLEOTIDE SEQUENCE</scope>
    <source>
        <strain evidence="3">HLG_WM_MAG_09</strain>
    </source>
</reference>
<name>A0A6S6UM06_9GAMM</name>
<gene>
    <name evidence="3" type="ORF">HELGO_WM24408</name>
</gene>
<organism evidence="3">
    <name type="scientific">uncultured Thiotrichaceae bacterium</name>
    <dbReference type="NCBI Taxonomy" id="298394"/>
    <lineage>
        <taxon>Bacteria</taxon>
        <taxon>Pseudomonadati</taxon>
        <taxon>Pseudomonadota</taxon>
        <taxon>Gammaproteobacteria</taxon>
        <taxon>Thiotrichales</taxon>
        <taxon>Thiotrichaceae</taxon>
        <taxon>environmental samples</taxon>
    </lineage>
</organism>
<dbReference type="CDD" id="cd02440">
    <property type="entry name" value="AdoMet_MTases"/>
    <property type="match status" value="1"/>
</dbReference>
<proteinExistence type="predicted"/>
<dbReference type="Pfam" id="PF13847">
    <property type="entry name" value="Methyltransf_31"/>
    <property type="match status" value="1"/>
</dbReference>
<evidence type="ECO:0000256" key="1">
    <source>
        <dbReference type="ARBA" id="ARBA00022428"/>
    </source>
</evidence>
<sequence>MIKYDKKAAQGIELSYSTPDIANQRLRTLQTLGINAGERVLDVGCGTGFLTKELAMLVGESGYVLGVDNSADMLDGGRERCAPFPQIELKQAAADALPVADNSFDVVTCTQVLLYVPDLMAVLAELYRVLKPGGRIAIVETDWRGVVINSDDEAMTRQVFGAFSEAVPNPNLPPQLSPLLREQGFHVLRVEPISIINTSMTPANFSVTAVEWMSDIAEKQGSITSEQRQRWLGDLADKAAKGGYFFCVNRFLFSATK</sequence>
<dbReference type="InterPro" id="IPR004033">
    <property type="entry name" value="UbiE/COQ5_MeTrFase"/>
</dbReference>
<evidence type="ECO:0000259" key="2">
    <source>
        <dbReference type="Pfam" id="PF13847"/>
    </source>
</evidence>
<dbReference type="GO" id="GO:0009234">
    <property type="term" value="P:menaquinone biosynthetic process"/>
    <property type="evidence" value="ECO:0007669"/>
    <property type="project" value="UniProtKB-KW"/>
</dbReference>
<keyword evidence="1" id="KW-0474">Menaquinone biosynthesis</keyword>
<dbReference type="GO" id="GO:0032259">
    <property type="term" value="P:methylation"/>
    <property type="evidence" value="ECO:0007669"/>
    <property type="project" value="UniProtKB-KW"/>
</dbReference>
<dbReference type="EMBL" id="CACVAT010000571">
    <property type="protein sequence ID" value="CAA6830270.1"/>
    <property type="molecule type" value="Genomic_DNA"/>
</dbReference>
<feature type="domain" description="Methyltransferase" evidence="2">
    <location>
        <begin position="35"/>
        <end position="142"/>
    </location>
</feature>
<dbReference type="PROSITE" id="PS51608">
    <property type="entry name" value="SAM_MT_UBIE"/>
    <property type="match status" value="1"/>
</dbReference>
<dbReference type="InterPro" id="IPR029063">
    <property type="entry name" value="SAM-dependent_MTases_sf"/>
</dbReference>
<keyword evidence="3" id="KW-0489">Methyltransferase</keyword>
<dbReference type="Gene3D" id="3.40.50.150">
    <property type="entry name" value="Vaccinia Virus protein VP39"/>
    <property type="match status" value="1"/>
</dbReference>
<dbReference type="GO" id="GO:0043770">
    <property type="term" value="F:demethylmenaquinone methyltransferase activity"/>
    <property type="evidence" value="ECO:0007669"/>
    <property type="project" value="UniProtKB-EC"/>
</dbReference>
<dbReference type="AlphaFoldDB" id="A0A6S6UM06"/>
<dbReference type="SUPFAM" id="SSF53335">
    <property type="entry name" value="S-adenosyl-L-methionine-dependent methyltransferases"/>
    <property type="match status" value="1"/>
</dbReference>
<dbReference type="InterPro" id="IPR025714">
    <property type="entry name" value="Methyltranfer_dom"/>
</dbReference>
<protein>
    <submittedName>
        <fullName evidence="3">2-heptaprenyl-1,4-naphthoquinone methyltransferase MenG (EC)</fullName>
        <ecNumber evidence="3">2.1.1.163</ecNumber>
    </submittedName>
</protein>